<evidence type="ECO:0000256" key="1">
    <source>
        <dbReference type="SAM" id="MobiDB-lite"/>
    </source>
</evidence>
<reference evidence="3" key="1">
    <citation type="submission" date="2021-02" db="EMBL/GenBank/DDBJ databases">
        <authorList>
            <person name="Nowell W R."/>
        </authorList>
    </citation>
    <scope>NUCLEOTIDE SEQUENCE</scope>
</reference>
<evidence type="ECO:0000313" key="3">
    <source>
        <dbReference type="EMBL" id="CAF4045606.1"/>
    </source>
</evidence>
<dbReference type="InterPro" id="IPR013905">
    <property type="entry name" value="Lgl_C_dom"/>
</dbReference>
<proteinExistence type="predicted"/>
<name>A0A8S2PEW6_9BILA</name>
<dbReference type="GO" id="GO:0031201">
    <property type="term" value="C:SNARE complex"/>
    <property type="evidence" value="ECO:0007669"/>
    <property type="project" value="TreeGrafter"/>
</dbReference>
<gene>
    <name evidence="3" type="ORF">SMN809_LOCUS14361</name>
</gene>
<dbReference type="GO" id="GO:0019905">
    <property type="term" value="F:syntaxin binding"/>
    <property type="evidence" value="ECO:0007669"/>
    <property type="project" value="TreeGrafter"/>
</dbReference>
<comment type="caution">
    <text evidence="3">The sequence shown here is derived from an EMBL/GenBank/DDBJ whole genome shotgun (WGS) entry which is preliminary data.</text>
</comment>
<accession>A0A8S2PEW6</accession>
<dbReference type="EMBL" id="CAJOBI010005899">
    <property type="protein sequence ID" value="CAF4045606.1"/>
    <property type="molecule type" value="Genomic_DNA"/>
</dbReference>
<feature type="region of interest" description="Disordered" evidence="1">
    <location>
        <begin position="1"/>
        <end position="28"/>
    </location>
</feature>
<dbReference type="Proteomes" id="UP000676336">
    <property type="component" value="Unassembled WGS sequence"/>
</dbReference>
<feature type="non-terminal residue" evidence="3">
    <location>
        <position position="1"/>
    </location>
</feature>
<protein>
    <recommendedName>
        <fullName evidence="2">Lethal giant larvae (Lgl)-like C-terminal domain-containing protein</fullName>
    </recommendedName>
</protein>
<dbReference type="GO" id="GO:0006893">
    <property type="term" value="P:Golgi to plasma membrane transport"/>
    <property type="evidence" value="ECO:0007669"/>
    <property type="project" value="TreeGrafter"/>
</dbReference>
<feature type="compositionally biased region" description="Polar residues" evidence="1">
    <location>
        <begin position="275"/>
        <end position="286"/>
    </location>
</feature>
<evidence type="ECO:0000313" key="4">
    <source>
        <dbReference type="Proteomes" id="UP000676336"/>
    </source>
</evidence>
<organism evidence="3 4">
    <name type="scientific">Rotaria magnacalcarata</name>
    <dbReference type="NCBI Taxonomy" id="392030"/>
    <lineage>
        <taxon>Eukaryota</taxon>
        <taxon>Metazoa</taxon>
        <taxon>Spiralia</taxon>
        <taxon>Gnathifera</taxon>
        <taxon>Rotifera</taxon>
        <taxon>Eurotatoria</taxon>
        <taxon>Bdelloidea</taxon>
        <taxon>Philodinida</taxon>
        <taxon>Philodinidae</taxon>
        <taxon>Rotaria</taxon>
    </lineage>
</organism>
<sequence length="473" mass="52239">TQTSESMSTIVPTSLRDYNDEKSPTSHNPTLAKTFRTIRKHLLRTSNNKNDNQIIFDQNDMSNFDEEFNSNFSKPTITTLNIKHALPNDSSMTSFDNQIKTISSNIQSQDPYGFESTKDRSPKQKLYQNDDIYHQSMASRQAVSTTYTTYHSRTVTVHSSNSDKPLTVDLPRSSSTSSLDNIVTNESICTIQFSESFTYKNDFTISPSVWLGTSAGSVIVVNLNINYEPRNISVVPSGGVFRLSGRLLHISFLDQKGAIIQAPSEKWDTKKTKGNRSTDGTQDMNASSVLPSSGLSSSPVTSTPSSGVQYAVYCSSKEARVFSLPSQISISKQKIFDSLGASASNIIRASVVKIAGSACLTCYLAAGRIHIYSLPSLRELFNANLDPAMDSFRSMIGLTFTFTNRGHGLYMCSPTEIQKITLSADVKEQINEMLCELYSPSITMPEAPKQNFFAKLFASNAMVDADQLCKFFC</sequence>
<feature type="region of interest" description="Disordered" evidence="1">
    <location>
        <begin position="264"/>
        <end position="306"/>
    </location>
</feature>
<feature type="compositionally biased region" description="Polar residues" evidence="1">
    <location>
        <begin position="1"/>
        <end position="12"/>
    </location>
</feature>
<dbReference type="Pfam" id="PF08596">
    <property type="entry name" value="Lgl_C"/>
    <property type="match status" value="1"/>
</dbReference>
<evidence type="ECO:0000259" key="2">
    <source>
        <dbReference type="Pfam" id="PF08596"/>
    </source>
</evidence>
<dbReference type="AlphaFoldDB" id="A0A8S2PEW6"/>
<dbReference type="PANTHER" id="PTHR10241">
    <property type="entry name" value="LETHAL 2 GIANT LARVAE PROTEIN"/>
    <property type="match status" value="1"/>
</dbReference>
<feature type="domain" description="Lethal giant larvae (Lgl)-like C-terminal" evidence="2">
    <location>
        <begin position="311"/>
        <end position="452"/>
    </location>
</feature>
<dbReference type="GO" id="GO:0005096">
    <property type="term" value="F:GTPase activator activity"/>
    <property type="evidence" value="ECO:0007669"/>
    <property type="project" value="TreeGrafter"/>
</dbReference>
<dbReference type="GO" id="GO:0045159">
    <property type="term" value="F:myosin II binding"/>
    <property type="evidence" value="ECO:0007669"/>
    <property type="project" value="TreeGrafter"/>
</dbReference>
<dbReference type="PANTHER" id="PTHR10241:SF25">
    <property type="entry name" value="TOMOSYN, ISOFORM C"/>
    <property type="match status" value="1"/>
</dbReference>
<feature type="compositionally biased region" description="Low complexity" evidence="1">
    <location>
        <begin position="287"/>
        <end position="306"/>
    </location>
</feature>
<dbReference type="GO" id="GO:0006887">
    <property type="term" value="P:exocytosis"/>
    <property type="evidence" value="ECO:0007669"/>
    <property type="project" value="TreeGrafter"/>
</dbReference>
<dbReference type="GO" id="GO:0005886">
    <property type="term" value="C:plasma membrane"/>
    <property type="evidence" value="ECO:0007669"/>
    <property type="project" value="TreeGrafter"/>
</dbReference>